<evidence type="ECO:0000313" key="8">
    <source>
        <dbReference type="Proteomes" id="UP000435177"/>
    </source>
</evidence>
<organism evidence="6 7">
    <name type="scientific">Paenibacillus campinasensis</name>
    <dbReference type="NCBI Taxonomy" id="66347"/>
    <lineage>
        <taxon>Bacteria</taxon>
        <taxon>Bacillati</taxon>
        <taxon>Bacillota</taxon>
        <taxon>Bacilli</taxon>
        <taxon>Bacillales</taxon>
        <taxon>Paenibacillaceae</taxon>
        <taxon>Paenibacillus</taxon>
    </lineage>
</organism>
<evidence type="ECO:0000256" key="1">
    <source>
        <dbReference type="ARBA" id="ARBA00023015"/>
    </source>
</evidence>
<dbReference type="SUPFAM" id="SSF46785">
    <property type="entry name" value="Winged helix' DNA-binding domain"/>
    <property type="match status" value="1"/>
</dbReference>
<dbReference type="Proteomes" id="UP000435177">
    <property type="component" value="Unassembled WGS sequence"/>
</dbReference>
<gene>
    <name evidence="6" type="ORF">CHH67_14965</name>
    <name evidence="5" type="ORF">GNP94_19525</name>
</gene>
<dbReference type="EMBL" id="NPBY01000045">
    <property type="protein sequence ID" value="PAD75507.1"/>
    <property type="molecule type" value="Genomic_DNA"/>
</dbReference>
<dbReference type="InterPro" id="IPR036390">
    <property type="entry name" value="WH_DNA-bd_sf"/>
</dbReference>
<dbReference type="PROSITE" id="PS01117">
    <property type="entry name" value="HTH_MARR_1"/>
    <property type="match status" value="1"/>
</dbReference>
<evidence type="ECO:0000313" key="6">
    <source>
        <dbReference type="EMBL" id="PAD75507.1"/>
    </source>
</evidence>
<dbReference type="GO" id="GO:0003700">
    <property type="term" value="F:DNA-binding transcription factor activity"/>
    <property type="evidence" value="ECO:0007669"/>
    <property type="project" value="InterPro"/>
</dbReference>
<dbReference type="InterPro" id="IPR039422">
    <property type="entry name" value="MarR/SlyA-like"/>
</dbReference>
<dbReference type="RefSeq" id="WP_095265997.1">
    <property type="nucleotide sequence ID" value="NZ_NPBY01000045.1"/>
</dbReference>
<dbReference type="PANTHER" id="PTHR33164:SF56">
    <property type="entry name" value="HTH-TYPE TRANSCRIPTIONAL REGULATOR MHQR"/>
    <property type="match status" value="1"/>
</dbReference>
<keyword evidence="8" id="KW-1185">Reference proteome</keyword>
<dbReference type="SMART" id="SM00347">
    <property type="entry name" value="HTH_MARR"/>
    <property type="match status" value="1"/>
</dbReference>
<keyword evidence="2" id="KW-0238">DNA-binding</keyword>
<sequence length="153" mass="17093">MSVSHERETQFSLHLYRVFAKSFKSVSTHVANGARIDGLNPTAFAVMEVLYSQGPQPIQQVGAQLLLQSGNVTYVVDKLEAKGYVRRRPCRDDRRVIFADLTKAGRALMDQLFPHYTEQIHTALSGLNEAEKSELLTLLNKLGDRAEAVSHPL</sequence>
<name>A0A268EQY3_9BACL</name>
<proteinExistence type="predicted"/>
<dbReference type="Proteomes" id="UP000215596">
    <property type="component" value="Unassembled WGS sequence"/>
</dbReference>
<reference evidence="5 8" key="2">
    <citation type="submission" date="2019-11" db="EMBL/GenBank/DDBJ databases">
        <title>Draft genome sequences of five Paenibacillus species of dairy origin.</title>
        <authorList>
            <person name="Olajide A.M."/>
            <person name="Chen S."/>
            <person name="Lapointe G."/>
        </authorList>
    </citation>
    <scope>NUCLEOTIDE SEQUENCE [LARGE SCALE GENOMIC DNA]</scope>
    <source>
        <strain evidence="5 8">3CS1</strain>
    </source>
</reference>
<dbReference type="AlphaFoldDB" id="A0A268EQY3"/>
<accession>A0A268EQY3</accession>
<dbReference type="GO" id="GO:0003677">
    <property type="term" value="F:DNA binding"/>
    <property type="evidence" value="ECO:0007669"/>
    <property type="project" value="UniProtKB-KW"/>
</dbReference>
<feature type="domain" description="HTH marR-type" evidence="4">
    <location>
        <begin position="8"/>
        <end position="144"/>
    </location>
</feature>
<evidence type="ECO:0000256" key="2">
    <source>
        <dbReference type="ARBA" id="ARBA00023125"/>
    </source>
</evidence>
<dbReference type="PANTHER" id="PTHR33164">
    <property type="entry name" value="TRANSCRIPTIONAL REGULATOR, MARR FAMILY"/>
    <property type="match status" value="1"/>
</dbReference>
<protein>
    <submittedName>
        <fullName evidence="6">MarR family transcriptional regulator</fullName>
    </submittedName>
</protein>
<dbReference type="OrthoDB" id="9799747at2"/>
<evidence type="ECO:0000256" key="3">
    <source>
        <dbReference type="ARBA" id="ARBA00023163"/>
    </source>
</evidence>
<keyword evidence="1" id="KW-0805">Transcription regulation</keyword>
<dbReference type="InterPro" id="IPR036388">
    <property type="entry name" value="WH-like_DNA-bd_sf"/>
</dbReference>
<dbReference type="InterPro" id="IPR023187">
    <property type="entry name" value="Tscrpt_reg_MarR-type_CS"/>
</dbReference>
<keyword evidence="3" id="KW-0804">Transcription</keyword>
<dbReference type="Pfam" id="PF01047">
    <property type="entry name" value="MarR"/>
    <property type="match status" value="1"/>
</dbReference>
<evidence type="ECO:0000313" key="5">
    <source>
        <dbReference type="EMBL" id="MUG68177.1"/>
    </source>
</evidence>
<evidence type="ECO:0000259" key="4">
    <source>
        <dbReference type="PROSITE" id="PS50995"/>
    </source>
</evidence>
<dbReference type="PROSITE" id="PS50995">
    <property type="entry name" value="HTH_MARR_2"/>
    <property type="match status" value="1"/>
</dbReference>
<dbReference type="InterPro" id="IPR000835">
    <property type="entry name" value="HTH_MarR-typ"/>
</dbReference>
<reference evidence="6 7" key="1">
    <citation type="submission" date="2017-07" db="EMBL/GenBank/DDBJ databases">
        <title>Isolation and whole genome analysis of endospore-forming bacteria from heroin.</title>
        <authorList>
            <person name="Kalinowski J."/>
            <person name="Ahrens B."/>
            <person name="Al-Dilaimi A."/>
            <person name="Winkler A."/>
            <person name="Wibberg D."/>
            <person name="Schleenbecker U."/>
            <person name="Ruckert C."/>
            <person name="Wolfel R."/>
            <person name="Grass G."/>
        </authorList>
    </citation>
    <scope>NUCLEOTIDE SEQUENCE [LARGE SCALE GENOMIC DNA]</scope>
    <source>
        <strain evidence="6 7">7537-G1</strain>
    </source>
</reference>
<dbReference type="Gene3D" id="1.10.10.10">
    <property type="entry name" value="Winged helix-like DNA-binding domain superfamily/Winged helix DNA-binding domain"/>
    <property type="match status" value="1"/>
</dbReference>
<evidence type="ECO:0000313" key="7">
    <source>
        <dbReference type="Proteomes" id="UP000215596"/>
    </source>
</evidence>
<dbReference type="EMBL" id="WOAA01000022">
    <property type="protein sequence ID" value="MUG68177.1"/>
    <property type="molecule type" value="Genomic_DNA"/>
</dbReference>
<dbReference type="GO" id="GO:0006950">
    <property type="term" value="P:response to stress"/>
    <property type="evidence" value="ECO:0007669"/>
    <property type="project" value="TreeGrafter"/>
</dbReference>
<dbReference type="PRINTS" id="PR00598">
    <property type="entry name" value="HTHMARR"/>
</dbReference>
<comment type="caution">
    <text evidence="6">The sequence shown here is derived from an EMBL/GenBank/DDBJ whole genome shotgun (WGS) entry which is preliminary data.</text>
</comment>